<dbReference type="GeneID" id="27322355"/>
<protein>
    <submittedName>
        <fullName evidence="1">Uncharacterized protein</fullName>
    </submittedName>
</protein>
<dbReference type="Proteomes" id="UP000054302">
    <property type="component" value="Unassembled WGS sequence"/>
</dbReference>
<dbReference type="AlphaFoldDB" id="A0A0D1ZHI5"/>
<reference evidence="1 2" key="1">
    <citation type="submission" date="2015-01" db="EMBL/GenBank/DDBJ databases">
        <title>The Genome Sequence of Exophiala mesophila CBS40295.</title>
        <authorList>
            <consortium name="The Broad Institute Genomics Platform"/>
            <person name="Cuomo C."/>
            <person name="de Hoog S."/>
            <person name="Gorbushina A."/>
            <person name="Stielow B."/>
            <person name="Teixiera M."/>
            <person name="Abouelleil A."/>
            <person name="Chapman S.B."/>
            <person name="Priest M."/>
            <person name="Young S.K."/>
            <person name="Wortman J."/>
            <person name="Nusbaum C."/>
            <person name="Birren B."/>
        </authorList>
    </citation>
    <scope>NUCLEOTIDE SEQUENCE [LARGE SCALE GENOMIC DNA]</scope>
    <source>
        <strain evidence="1 2">CBS 40295</strain>
    </source>
</reference>
<gene>
    <name evidence="1" type="ORF">PV10_04510</name>
</gene>
<keyword evidence="2" id="KW-1185">Reference proteome</keyword>
<dbReference type="HOGENOM" id="CLU_1970585_0_0_1"/>
<evidence type="ECO:0000313" key="2">
    <source>
        <dbReference type="Proteomes" id="UP000054302"/>
    </source>
</evidence>
<evidence type="ECO:0000313" key="1">
    <source>
        <dbReference type="EMBL" id="KIV93284.1"/>
    </source>
</evidence>
<dbReference type="RefSeq" id="XP_016224858.1">
    <property type="nucleotide sequence ID" value="XM_016369070.1"/>
</dbReference>
<dbReference type="EMBL" id="KN847522">
    <property type="protein sequence ID" value="KIV93284.1"/>
    <property type="molecule type" value="Genomic_DNA"/>
</dbReference>
<proteinExistence type="predicted"/>
<name>A0A0D1ZHI5_EXOME</name>
<dbReference type="VEuPathDB" id="FungiDB:PV10_04510"/>
<organism evidence="1 2">
    <name type="scientific">Exophiala mesophila</name>
    <name type="common">Black yeast-like fungus</name>
    <dbReference type="NCBI Taxonomy" id="212818"/>
    <lineage>
        <taxon>Eukaryota</taxon>
        <taxon>Fungi</taxon>
        <taxon>Dikarya</taxon>
        <taxon>Ascomycota</taxon>
        <taxon>Pezizomycotina</taxon>
        <taxon>Eurotiomycetes</taxon>
        <taxon>Chaetothyriomycetidae</taxon>
        <taxon>Chaetothyriales</taxon>
        <taxon>Herpotrichiellaceae</taxon>
        <taxon>Exophiala</taxon>
    </lineage>
</organism>
<accession>A0A0D1ZHI5</accession>
<sequence>MDAGYPQFGGYNAISALSTAFYSFLVAPQDRKRESFQGGFDTRWKETCRTQILSSTNKMYYTPRYISQSDWRRQCFHSARHRRRRAEKEVDHLMTEVYIIESIHTTKSILQECFISSVENLLEGHDS</sequence>